<feature type="compositionally biased region" description="Polar residues" evidence="14">
    <location>
        <begin position="135"/>
        <end position="144"/>
    </location>
</feature>
<feature type="compositionally biased region" description="Basic and acidic residues" evidence="14">
    <location>
        <begin position="52"/>
        <end position="62"/>
    </location>
</feature>
<feature type="compositionally biased region" description="Low complexity" evidence="14">
    <location>
        <begin position="194"/>
        <end position="203"/>
    </location>
</feature>
<feature type="signal peptide" evidence="15">
    <location>
        <begin position="1"/>
        <end position="22"/>
    </location>
</feature>
<evidence type="ECO:0000256" key="12">
    <source>
        <dbReference type="PROSITE-ProRule" id="PRU01355"/>
    </source>
</evidence>
<feature type="binding site" evidence="11">
    <location>
        <position position="584"/>
    </location>
    <ligand>
        <name>Zn(2+)</name>
        <dbReference type="ChEBI" id="CHEBI:29105"/>
        <label>2</label>
        <note>catalytic</note>
    </ligand>
</feature>
<keyword evidence="2 15" id="KW-0732">Signal</keyword>
<dbReference type="PANTHER" id="PTHR10514">
    <property type="entry name" value="ANGIOTENSIN-CONVERTING ENZYME"/>
    <property type="match status" value="1"/>
</dbReference>
<dbReference type="GO" id="GO:0008237">
    <property type="term" value="F:metallopeptidase activity"/>
    <property type="evidence" value="ECO:0007669"/>
    <property type="project" value="UniProtKB-KW"/>
</dbReference>
<evidence type="ECO:0000256" key="15">
    <source>
        <dbReference type="SAM" id="SignalP"/>
    </source>
</evidence>
<evidence type="ECO:0000256" key="8">
    <source>
        <dbReference type="PIRSR" id="PIRSR601548-2"/>
    </source>
</evidence>
<evidence type="ECO:0000256" key="5">
    <source>
        <dbReference type="PIRSR" id="PIRSR601548-1"/>
    </source>
</evidence>
<feature type="binding site" evidence="11">
    <location>
        <position position="612"/>
    </location>
    <ligand>
        <name>Zn(2+)</name>
        <dbReference type="ChEBI" id="CHEBI:29105"/>
        <label>2</label>
        <note>catalytic</note>
    </ligand>
</feature>
<feature type="binding site" evidence="8">
    <location>
        <position position="426"/>
    </location>
    <ligand>
        <name>chloride</name>
        <dbReference type="ChEBI" id="CHEBI:17996"/>
        <label>1</label>
    </ligand>
</feature>
<dbReference type="PROSITE" id="PS52011">
    <property type="entry name" value="PEPTIDASE_M2"/>
    <property type="match status" value="1"/>
</dbReference>
<feature type="disulfide bond" evidence="10 12">
    <location>
        <begin position="553"/>
        <end position="571"/>
    </location>
</feature>
<dbReference type="InterPro" id="IPR001548">
    <property type="entry name" value="Peptidase_M2"/>
</dbReference>
<evidence type="ECO:0000256" key="10">
    <source>
        <dbReference type="PIRSR" id="PIRSR601548-4"/>
    </source>
</evidence>
<feature type="compositionally biased region" description="Basic and acidic residues" evidence="14">
    <location>
        <begin position="97"/>
        <end position="112"/>
    </location>
</feature>
<evidence type="ECO:0000256" key="13">
    <source>
        <dbReference type="RuleBase" id="RU361144"/>
    </source>
</evidence>
<keyword evidence="9 13" id="KW-0862">Zinc</keyword>
<feature type="region of interest" description="Disordered" evidence="14">
    <location>
        <begin position="760"/>
        <end position="980"/>
    </location>
</feature>
<evidence type="ECO:0000256" key="2">
    <source>
        <dbReference type="ARBA" id="ARBA00022729"/>
    </source>
</evidence>
<feature type="compositionally biased region" description="Basic and acidic residues" evidence="14">
    <location>
        <begin position="932"/>
        <end position="941"/>
    </location>
</feature>
<evidence type="ECO:0000256" key="14">
    <source>
        <dbReference type="SAM" id="MobiDB-lite"/>
    </source>
</evidence>
<sequence>MNTVLISISLIIVFFIKYHVKCNPQLDLPPIPITPPTPPRDVKPTLQFNSYSERDRDRDRSMRYGPPYDDDEDENYDKRVRNRTGSGREGFAGSYYNDERIRDDQYYRDRQQQDNCRPNCNNYRNDDNYRNTNRFSDPNYQSKVPNYYISEREREQQYENNRNRYNNDDNRNYPENPRYSNENGYFNGSRYPENGYNNYNNNNDRNRFRDYDSPYSYNERNRPNFQFGDPLNDPQIRQEMENLKRVLAEIDKKSSLECNLNVASQWEFETNVNEATHAQAIAAQQRYSDFQRLLWEQMKQIDQNRIYDNSLFRQVRLMSIIGANALPPDQLDRYNRIVNDMLAIFNSADICAFEQPFKCGLKLQPHLKTIMAKSRDWDELQFTWIEFRRKTGRDMRELFEQMVDLTNEAANANNFTNAADYWMSAYDSPTFRSDMEQVWTEIEPLYELIHSYVRRKLREFYGPDKINRHAPIPDHILGNMYGQSWSNILDITLPYPGRRFLEVTPEMQAQGYNPLVMFQLADEFFKSLNMSALPPEFWVNSVLEQPPNRPVLCQPSAWDFCNGQDYRIKMCTQVNHKDLITVHHEVAHLQYFFNYKLRPKVFRDGPNPSFHEAIGDAIGLSVASPRHLQTLGLVQKSVDDTAHDINFLFALAMDKVVFLPFALALEFWRYDIFSKRIRKEQYNCHWWLLREQYGGIKPPVLRSELDFDMGAKYHVPANIPYMSAFTKYEDRNSTGLIESARDQVNSDTVLVEVGQTLRVKRSGKKKGGESKSSAFEESGGSKKGEEHHEKKGEKSDKGYKKKHAFDKGEKGHHDEKKSSGHHEEGGGNKKKKHEEDGGYSKHEEGGHKKKGGKKGHKKHHKKGQKTTGYHTKKHKDEYHKKHKFWDDHEKEGKHKKFGDEHKFHKGSEGKHKKGGHSSSAHKSDKHKKKGHGEKGHEDKKSKEWKHKHGFDKHHKDHKSWGKKGGHKEGEEHGYKKSHKG</sequence>
<comment type="caution">
    <text evidence="12">Lacks conserved residue(s) required for the propagation of feature annotation.</text>
</comment>
<keyword evidence="4 6" id="KW-0325">Glycoprotein</keyword>
<feature type="compositionally biased region" description="Basic and acidic residues" evidence="14">
    <location>
        <begin position="805"/>
        <end position="846"/>
    </location>
</feature>
<dbReference type="EC" id="3.4.-.-" evidence="13"/>
<keyword evidence="13" id="KW-0121">Carboxypeptidase</keyword>
<dbReference type="InterPro" id="IPR031959">
    <property type="entry name" value="DUF4779"/>
</dbReference>
<name>A0A336N2A5_CULSO</name>
<dbReference type="VEuPathDB" id="VectorBase:CSON005061"/>
<dbReference type="GO" id="GO:0006508">
    <property type="term" value="P:proteolysis"/>
    <property type="evidence" value="ECO:0007669"/>
    <property type="project" value="UniProtKB-KW"/>
</dbReference>
<dbReference type="GO" id="GO:0046872">
    <property type="term" value="F:metal ion binding"/>
    <property type="evidence" value="ECO:0007669"/>
    <property type="project" value="UniProtKB-KW"/>
</dbReference>
<dbReference type="PANTHER" id="PTHR10514:SF40">
    <property type="entry name" value="ANGIOTENSIN-CONVERTING ENZYME"/>
    <property type="match status" value="1"/>
</dbReference>
<evidence type="ECO:0000256" key="6">
    <source>
        <dbReference type="PIRSR" id="PIRSR601548-10"/>
    </source>
</evidence>
<feature type="compositionally biased region" description="Basic and acidic residues" evidence="14">
    <location>
        <begin position="779"/>
        <end position="798"/>
    </location>
</feature>
<dbReference type="GO" id="GO:0005886">
    <property type="term" value="C:plasma membrane"/>
    <property type="evidence" value="ECO:0007669"/>
    <property type="project" value="TreeGrafter"/>
</dbReference>
<comment type="cofactor">
    <cofactor evidence="13">
        <name>Zn(2+)</name>
        <dbReference type="ChEBI" id="CHEBI:29105"/>
    </cofactor>
    <text evidence="13">Binds 1 zinc ion per subunit.</text>
</comment>
<feature type="binding site" evidence="9">
    <location>
        <position position="612"/>
    </location>
    <ligand>
        <name>Zn(2+)</name>
        <dbReference type="ChEBI" id="CHEBI:29105"/>
        <label>1</label>
        <note>catalytic</note>
    </ligand>
</feature>
<feature type="active site" description="Proton donor 1" evidence="5">
    <location>
        <position position="714"/>
    </location>
</feature>
<feature type="compositionally biased region" description="Basic and acidic residues" evidence="14">
    <location>
        <begin position="874"/>
        <end position="909"/>
    </location>
</feature>
<feature type="compositionally biased region" description="Low complexity" evidence="14">
    <location>
        <begin position="113"/>
        <end position="123"/>
    </location>
</feature>
<dbReference type="GO" id="GO:0004180">
    <property type="term" value="F:carboxypeptidase activity"/>
    <property type="evidence" value="ECO:0007669"/>
    <property type="project" value="UniProtKB-KW"/>
</dbReference>
<feature type="active site" description="Proton acceptor 2" evidence="7">
    <location>
        <position position="585"/>
    </location>
</feature>
<comment type="similarity">
    <text evidence="1 12 13">Belongs to the peptidase M2 family.</text>
</comment>
<proteinExistence type="inferred from homology"/>
<keyword evidence="9 13" id="KW-0479">Metal-binding</keyword>
<evidence type="ECO:0000313" key="16">
    <source>
        <dbReference type="EMBL" id="SSX32518.1"/>
    </source>
</evidence>
<keyword evidence="13" id="KW-0482">Metalloprotease</keyword>
<dbReference type="AlphaFoldDB" id="A0A336N2A5"/>
<organism evidence="16">
    <name type="scientific">Culicoides sonorensis</name>
    <name type="common">Biting midge</name>
    <dbReference type="NCBI Taxonomy" id="179676"/>
    <lineage>
        <taxon>Eukaryota</taxon>
        <taxon>Metazoa</taxon>
        <taxon>Ecdysozoa</taxon>
        <taxon>Arthropoda</taxon>
        <taxon>Hexapoda</taxon>
        <taxon>Insecta</taxon>
        <taxon>Pterygota</taxon>
        <taxon>Neoptera</taxon>
        <taxon>Endopterygota</taxon>
        <taxon>Diptera</taxon>
        <taxon>Nematocera</taxon>
        <taxon>Chironomoidea</taxon>
        <taxon>Ceratopogonidae</taxon>
        <taxon>Ceratopogoninae</taxon>
        <taxon>Culicoides</taxon>
        <taxon>Monoculicoides</taxon>
    </lineage>
</organism>
<keyword evidence="3 10" id="KW-1015">Disulfide bond</keyword>
<dbReference type="CDD" id="cd06461">
    <property type="entry name" value="M2_ACE"/>
    <property type="match status" value="1"/>
</dbReference>
<feature type="region of interest" description="Disordered" evidence="14">
    <location>
        <begin position="31"/>
        <end position="207"/>
    </location>
</feature>
<evidence type="ECO:0000256" key="11">
    <source>
        <dbReference type="PIRSR" id="PIRSR601548-8"/>
    </source>
</evidence>
<feature type="active site" description="Proton acceptor 1" evidence="5">
    <location>
        <position position="585"/>
    </location>
</feature>
<feature type="disulfide bond" evidence="10 12">
    <location>
        <begin position="351"/>
        <end position="359"/>
    </location>
</feature>
<keyword evidence="13" id="KW-0378">Hydrolase</keyword>
<evidence type="ECO:0000256" key="9">
    <source>
        <dbReference type="PIRSR" id="PIRSR601548-3"/>
    </source>
</evidence>
<evidence type="ECO:0000256" key="3">
    <source>
        <dbReference type="ARBA" id="ARBA00023157"/>
    </source>
</evidence>
<gene>
    <name evidence="16" type="primary">CSON005061</name>
</gene>
<protein>
    <recommendedName>
        <fullName evidence="13">Angiotensin-converting enzyme</fullName>
        <ecNumber evidence="13">3.4.-.-</ecNumber>
    </recommendedName>
</protein>
<evidence type="ECO:0000256" key="1">
    <source>
        <dbReference type="ARBA" id="ARBA00008139"/>
    </source>
</evidence>
<accession>A0A336N2A5</accession>
<evidence type="ECO:0000256" key="4">
    <source>
        <dbReference type="ARBA" id="ARBA00023180"/>
    </source>
</evidence>
<feature type="compositionally biased region" description="Basic residues" evidence="14">
    <location>
        <begin position="847"/>
        <end position="864"/>
    </location>
</feature>
<dbReference type="SUPFAM" id="SSF55486">
    <property type="entry name" value="Metalloproteases ('zincins'), catalytic domain"/>
    <property type="match status" value="1"/>
</dbReference>
<feature type="glycosylation site" description="N-linked (GlcNAc...) asparagine" evidence="6">
    <location>
        <position position="271"/>
    </location>
</feature>
<reference evidence="16" key="1">
    <citation type="submission" date="2018-07" db="EMBL/GenBank/DDBJ databases">
        <authorList>
            <person name="Quirk P.G."/>
            <person name="Krulwich T.A."/>
        </authorList>
    </citation>
    <scope>NUCLEOTIDE SEQUENCE</scope>
</reference>
<dbReference type="PRINTS" id="PR00791">
    <property type="entry name" value="PEPDIPTASEA"/>
</dbReference>
<feature type="chain" id="PRO_5016260674" description="Angiotensin-converting enzyme" evidence="15">
    <location>
        <begin position="23"/>
        <end position="980"/>
    </location>
</feature>
<evidence type="ECO:0000256" key="7">
    <source>
        <dbReference type="PIRSR" id="PIRSR601548-11"/>
    </source>
</evidence>
<feature type="binding site" evidence="9">
    <location>
        <position position="584"/>
    </location>
    <ligand>
        <name>Zn(2+)</name>
        <dbReference type="ChEBI" id="CHEBI:29105"/>
        <label>1</label>
        <note>catalytic</note>
    </ligand>
</feature>
<dbReference type="GO" id="GO:0008241">
    <property type="term" value="F:peptidyl-dipeptidase activity"/>
    <property type="evidence" value="ECO:0007669"/>
    <property type="project" value="InterPro"/>
</dbReference>
<dbReference type="Pfam" id="PF01401">
    <property type="entry name" value="Peptidase_M2"/>
    <property type="match status" value="1"/>
</dbReference>
<dbReference type="EMBL" id="UFQT01002046">
    <property type="protein sequence ID" value="SSX32518.1"/>
    <property type="molecule type" value="Genomic_DNA"/>
</dbReference>
<feature type="active site" description="Proton donor 2" evidence="7">
    <location>
        <position position="714"/>
    </location>
</feature>
<feature type="binding site" evidence="11">
    <location>
        <position position="588"/>
    </location>
    <ligand>
        <name>Zn(2+)</name>
        <dbReference type="ChEBI" id="CHEBI:29105"/>
        <label>2</label>
        <note>catalytic</note>
    </ligand>
</feature>
<feature type="compositionally biased region" description="Basic and acidic residues" evidence="14">
    <location>
        <begin position="150"/>
        <end position="172"/>
    </location>
</feature>
<feature type="binding site" evidence="9">
    <location>
        <position position="588"/>
    </location>
    <ligand>
        <name>Zn(2+)</name>
        <dbReference type="ChEBI" id="CHEBI:29105"/>
        <label>1</label>
        <note>catalytic</note>
    </ligand>
</feature>
<dbReference type="Pfam" id="PF16009">
    <property type="entry name" value="DUF4779"/>
    <property type="match status" value="1"/>
</dbReference>
<feature type="compositionally biased region" description="Basic residues" evidence="14">
    <location>
        <begin position="942"/>
        <end position="965"/>
    </location>
</feature>
<keyword evidence="13" id="KW-0645">Protease</keyword>